<organism evidence="2 3">
    <name type="scientific">Bifidobacterium bohemicum DSM 22767</name>
    <dbReference type="NCBI Taxonomy" id="1437606"/>
    <lineage>
        <taxon>Bacteria</taxon>
        <taxon>Bacillati</taxon>
        <taxon>Actinomycetota</taxon>
        <taxon>Actinomycetes</taxon>
        <taxon>Bifidobacteriales</taxon>
        <taxon>Bifidobacteriaceae</taxon>
        <taxon>Bifidobacterium</taxon>
    </lineage>
</organism>
<accession>A0A086ZGV6</accession>
<protein>
    <submittedName>
        <fullName evidence="2">Uncharacterized protein</fullName>
    </submittedName>
</protein>
<dbReference type="AlphaFoldDB" id="A0A086ZGV6"/>
<feature type="compositionally biased region" description="Basic and acidic residues" evidence="1">
    <location>
        <begin position="1"/>
        <end position="10"/>
    </location>
</feature>
<name>A0A086ZGV6_9BIFI</name>
<evidence type="ECO:0000313" key="3">
    <source>
        <dbReference type="Proteomes" id="UP000029096"/>
    </source>
</evidence>
<reference evidence="2 3" key="1">
    <citation type="submission" date="2014-03" db="EMBL/GenBank/DDBJ databases">
        <title>Genomics of Bifidobacteria.</title>
        <authorList>
            <person name="Ventura M."/>
            <person name="Milani C."/>
            <person name="Lugli G.A."/>
        </authorList>
    </citation>
    <scope>NUCLEOTIDE SEQUENCE [LARGE SCALE GENOMIC DNA]</scope>
    <source>
        <strain evidence="2 3">DSM 22767</strain>
    </source>
</reference>
<comment type="caution">
    <text evidence="2">The sequence shown here is derived from an EMBL/GenBank/DDBJ whole genome shotgun (WGS) entry which is preliminary data.</text>
</comment>
<keyword evidence="3" id="KW-1185">Reference proteome</keyword>
<proteinExistence type="predicted"/>
<dbReference type="EMBL" id="JGYP01000002">
    <property type="protein sequence ID" value="KFI45756.1"/>
    <property type="molecule type" value="Genomic_DNA"/>
</dbReference>
<evidence type="ECO:0000256" key="1">
    <source>
        <dbReference type="SAM" id="MobiDB-lite"/>
    </source>
</evidence>
<sequence length="163" mass="17979">MQHPWADARRLAIKPNGKPIPDSGENVRRLPPLQENKNVGKFPVEFIRQWLATIPSKIDGFRHGRLTGGGISKEAMAVNSFSAMLFSCRKVNPCAPMQDIIKTRGADISLAGQGIRRKTDVVHIPVQGAGVDRYAVCGSSVMLLFRSERIGQEASLHYQQKST</sequence>
<gene>
    <name evidence="2" type="ORF">BBOH_0558</name>
</gene>
<dbReference type="Proteomes" id="UP000029096">
    <property type="component" value="Unassembled WGS sequence"/>
</dbReference>
<feature type="region of interest" description="Disordered" evidence="1">
    <location>
        <begin position="1"/>
        <end position="29"/>
    </location>
</feature>
<evidence type="ECO:0000313" key="2">
    <source>
        <dbReference type="EMBL" id="KFI45756.1"/>
    </source>
</evidence>